<reference evidence="7" key="2">
    <citation type="submission" date="2020-09" db="EMBL/GenBank/DDBJ databases">
        <authorList>
            <person name="Sun Q."/>
            <person name="Zhou Y."/>
        </authorList>
    </citation>
    <scope>NUCLEOTIDE SEQUENCE</scope>
    <source>
        <strain evidence="7">CGMCC 1.12360</strain>
    </source>
</reference>
<accession>A0A8J2X9P8</accession>
<protein>
    <submittedName>
        <fullName evidence="7">Crp/Fnr family transcriptional regulator</fullName>
    </submittedName>
</protein>
<dbReference type="Gene3D" id="2.60.120.10">
    <property type="entry name" value="Jelly Rolls"/>
    <property type="match status" value="1"/>
</dbReference>
<dbReference type="InterPro" id="IPR014710">
    <property type="entry name" value="RmlC-like_jellyroll"/>
</dbReference>
<gene>
    <name evidence="7" type="ORF">GCM10010978_24750</name>
</gene>
<evidence type="ECO:0000256" key="4">
    <source>
        <dbReference type="ARBA" id="ARBA00023163"/>
    </source>
</evidence>
<keyword evidence="8" id="KW-1185">Reference proteome</keyword>
<dbReference type="PROSITE" id="PS51063">
    <property type="entry name" value="HTH_CRP_2"/>
    <property type="match status" value="1"/>
</dbReference>
<evidence type="ECO:0000256" key="2">
    <source>
        <dbReference type="ARBA" id="ARBA00023125"/>
    </source>
</evidence>
<dbReference type="SUPFAM" id="SSF51206">
    <property type="entry name" value="cAMP-binding domain-like"/>
    <property type="match status" value="1"/>
</dbReference>
<dbReference type="RefSeq" id="WP_188392729.1">
    <property type="nucleotide sequence ID" value="NZ_BMEV01000052.1"/>
</dbReference>
<dbReference type="Pfam" id="PF13545">
    <property type="entry name" value="HTH_Crp_2"/>
    <property type="match status" value="1"/>
</dbReference>
<dbReference type="Gene3D" id="1.10.10.10">
    <property type="entry name" value="Winged helix-like DNA-binding domain superfamily/Winged helix DNA-binding domain"/>
    <property type="match status" value="1"/>
</dbReference>
<evidence type="ECO:0000256" key="3">
    <source>
        <dbReference type="ARBA" id="ARBA00023159"/>
    </source>
</evidence>
<dbReference type="EMBL" id="BMEV01000052">
    <property type="protein sequence ID" value="GFZ83177.1"/>
    <property type="molecule type" value="Genomic_DNA"/>
</dbReference>
<keyword evidence="4" id="KW-0804">Transcription</keyword>
<dbReference type="SMART" id="SM00419">
    <property type="entry name" value="HTH_CRP"/>
    <property type="match status" value="1"/>
</dbReference>
<reference evidence="7" key="1">
    <citation type="journal article" date="2014" name="Int. J. Syst. Evol. Microbiol.">
        <title>Complete genome sequence of Corynebacterium casei LMG S-19264T (=DSM 44701T), isolated from a smear-ripened cheese.</title>
        <authorList>
            <consortium name="US DOE Joint Genome Institute (JGI-PGF)"/>
            <person name="Walter F."/>
            <person name="Albersmeier A."/>
            <person name="Kalinowski J."/>
            <person name="Ruckert C."/>
        </authorList>
    </citation>
    <scope>NUCLEOTIDE SEQUENCE</scope>
    <source>
        <strain evidence="7">CGMCC 1.12360</strain>
    </source>
</reference>
<evidence type="ECO:0000259" key="5">
    <source>
        <dbReference type="PROSITE" id="PS50042"/>
    </source>
</evidence>
<dbReference type="InterPro" id="IPR036388">
    <property type="entry name" value="WH-like_DNA-bd_sf"/>
</dbReference>
<evidence type="ECO:0000313" key="7">
    <source>
        <dbReference type="EMBL" id="GFZ83177.1"/>
    </source>
</evidence>
<dbReference type="CDD" id="cd00092">
    <property type="entry name" value="HTH_CRP"/>
    <property type="match status" value="1"/>
</dbReference>
<sequence>MGESFGCRKDINQLCVAKVPFFNHLEADEMMKIAEMGRHLHFNKGEIIFMEGDPLEYLYIVHQGRVKNYQLFESGKEQLLRILEPGEFMGELALFTEKVLDSCAEAMEKTEICAIHRDDMRDLMHQHPSIAVKILEQFSERLDQTEKLVGQLSSKDVETRTATYLLELAEEKGACDIVLPMSKKDLASFLGTTSETISRRLSGFQMNGWIEQKGQRNIKILDMDALKRVAKQ</sequence>
<dbReference type="Pfam" id="PF00027">
    <property type="entry name" value="cNMP_binding"/>
    <property type="match status" value="1"/>
</dbReference>
<keyword evidence="1" id="KW-0805">Transcription regulation</keyword>
<dbReference type="Proteomes" id="UP000602050">
    <property type="component" value="Unassembled WGS sequence"/>
</dbReference>
<dbReference type="PANTHER" id="PTHR24567:SF28">
    <property type="entry name" value="LISTERIOLYSIN REGULATORY PROTEIN"/>
    <property type="match status" value="1"/>
</dbReference>
<dbReference type="InterPro" id="IPR012318">
    <property type="entry name" value="HTH_CRP"/>
</dbReference>
<dbReference type="PRINTS" id="PR00034">
    <property type="entry name" value="HTHCRP"/>
</dbReference>
<dbReference type="PROSITE" id="PS50042">
    <property type="entry name" value="CNMP_BINDING_3"/>
    <property type="match status" value="1"/>
</dbReference>
<dbReference type="GO" id="GO:0005829">
    <property type="term" value="C:cytosol"/>
    <property type="evidence" value="ECO:0007669"/>
    <property type="project" value="TreeGrafter"/>
</dbReference>
<organism evidence="7 8">
    <name type="scientific">Compostibacillus humi</name>
    <dbReference type="NCBI Taxonomy" id="1245525"/>
    <lineage>
        <taxon>Bacteria</taxon>
        <taxon>Bacillati</taxon>
        <taxon>Bacillota</taxon>
        <taxon>Bacilli</taxon>
        <taxon>Bacillales</taxon>
        <taxon>Bacillaceae</taxon>
        <taxon>Compostibacillus</taxon>
    </lineage>
</organism>
<feature type="domain" description="Cyclic nucleotide-binding" evidence="5">
    <location>
        <begin position="21"/>
        <end position="141"/>
    </location>
</feature>
<dbReference type="GO" id="GO:0003700">
    <property type="term" value="F:DNA-binding transcription factor activity"/>
    <property type="evidence" value="ECO:0007669"/>
    <property type="project" value="TreeGrafter"/>
</dbReference>
<evidence type="ECO:0000256" key="1">
    <source>
        <dbReference type="ARBA" id="ARBA00023015"/>
    </source>
</evidence>
<keyword evidence="3" id="KW-0010">Activator</keyword>
<dbReference type="CDD" id="cd00038">
    <property type="entry name" value="CAP_ED"/>
    <property type="match status" value="1"/>
</dbReference>
<dbReference type="SUPFAM" id="SSF46785">
    <property type="entry name" value="Winged helix' DNA-binding domain"/>
    <property type="match status" value="1"/>
</dbReference>
<evidence type="ECO:0000313" key="8">
    <source>
        <dbReference type="Proteomes" id="UP000602050"/>
    </source>
</evidence>
<dbReference type="InterPro" id="IPR000595">
    <property type="entry name" value="cNMP-bd_dom"/>
</dbReference>
<dbReference type="InterPro" id="IPR036390">
    <property type="entry name" value="WH_DNA-bd_sf"/>
</dbReference>
<dbReference type="PANTHER" id="PTHR24567">
    <property type="entry name" value="CRP FAMILY TRANSCRIPTIONAL REGULATORY PROTEIN"/>
    <property type="match status" value="1"/>
</dbReference>
<dbReference type="InterPro" id="IPR018490">
    <property type="entry name" value="cNMP-bd_dom_sf"/>
</dbReference>
<dbReference type="SMART" id="SM00100">
    <property type="entry name" value="cNMP"/>
    <property type="match status" value="1"/>
</dbReference>
<name>A0A8J2X9P8_9BACI</name>
<dbReference type="AlphaFoldDB" id="A0A8J2X9P8"/>
<dbReference type="GO" id="GO:0003677">
    <property type="term" value="F:DNA binding"/>
    <property type="evidence" value="ECO:0007669"/>
    <property type="project" value="UniProtKB-KW"/>
</dbReference>
<keyword evidence="2" id="KW-0238">DNA-binding</keyword>
<feature type="domain" description="HTH crp-type" evidence="6">
    <location>
        <begin position="155"/>
        <end position="224"/>
    </location>
</feature>
<dbReference type="InterPro" id="IPR050397">
    <property type="entry name" value="Env_Response_Regulators"/>
</dbReference>
<evidence type="ECO:0000259" key="6">
    <source>
        <dbReference type="PROSITE" id="PS51063"/>
    </source>
</evidence>
<comment type="caution">
    <text evidence="7">The sequence shown here is derived from an EMBL/GenBank/DDBJ whole genome shotgun (WGS) entry which is preliminary data.</text>
</comment>
<proteinExistence type="predicted"/>